<dbReference type="OrthoDB" id="9806955at2"/>
<keyword evidence="3 8" id="KW-0369">Histidine metabolism</keyword>
<comment type="subcellular location">
    <subcellularLocation>
        <location evidence="9">Cytoplasm</location>
    </subcellularLocation>
</comment>
<dbReference type="PANTHER" id="PTHR10362">
    <property type="entry name" value="HISTIDINE AMMONIA-LYASE"/>
    <property type="match status" value="1"/>
</dbReference>
<evidence type="ECO:0000313" key="11">
    <source>
        <dbReference type="Proteomes" id="UP000018291"/>
    </source>
</evidence>
<comment type="catalytic activity">
    <reaction evidence="5 8">
        <text>L-histidine = trans-urocanate + NH4(+)</text>
        <dbReference type="Rhea" id="RHEA:21232"/>
        <dbReference type="ChEBI" id="CHEBI:17771"/>
        <dbReference type="ChEBI" id="CHEBI:28938"/>
        <dbReference type="ChEBI" id="CHEBI:57595"/>
        <dbReference type="EC" id="4.3.1.3"/>
    </reaction>
</comment>
<dbReference type="InterPro" id="IPR022313">
    <property type="entry name" value="Phe/His_NH3-lyase_AS"/>
</dbReference>
<dbReference type="STRING" id="1229780.BN381_130267"/>
<dbReference type="GO" id="GO:0004397">
    <property type="term" value="F:histidine ammonia-lyase activity"/>
    <property type="evidence" value="ECO:0007669"/>
    <property type="project" value="UniProtKB-UniRule"/>
</dbReference>
<evidence type="ECO:0000256" key="4">
    <source>
        <dbReference type="ARBA" id="ARBA00023239"/>
    </source>
</evidence>
<keyword evidence="11" id="KW-1185">Reference proteome</keyword>
<protein>
    <recommendedName>
        <fullName evidence="2 6">Histidine ammonia-lyase</fullName>
        <ecNumber evidence="2 6">4.3.1.3</ecNumber>
    </recommendedName>
</protein>
<name>R4YWT6_9ACTN</name>
<evidence type="ECO:0000256" key="8">
    <source>
        <dbReference type="RuleBase" id="RU004479"/>
    </source>
</evidence>
<dbReference type="FunFam" id="1.10.275.10:FF:000005">
    <property type="entry name" value="Histidine ammonia-lyase"/>
    <property type="match status" value="1"/>
</dbReference>
<dbReference type="GO" id="GO:0019557">
    <property type="term" value="P:L-histidine catabolic process to glutamate and formate"/>
    <property type="evidence" value="ECO:0007669"/>
    <property type="project" value="UniProtKB-UniPathway"/>
</dbReference>
<evidence type="ECO:0000256" key="7">
    <source>
        <dbReference type="RuleBase" id="RU003954"/>
    </source>
</evidence>
<reference evidence="10 11" key="1">
    <citation type="journal article" date="2013" name="ISME J.">
        <title>Metabolic model for the filamentous 'Candidatus Microthrix parvicella' based on genomic and metagenomic analyses.</title>
        <authorList>
            <person name="Jon McIlroy S."/>
            <person name="Kristiansen R."/>
            <person name="Albertsen M."/>
            <person name="Michael Karst S."/>
            <person name="Rossetti S."/>
            <person name="Lund Nielsen J."/>
            <person name="Tandoi V."/>
            <person name="James Seviour R."/>
            <person name="Nielsen P.H."/>
        </authorList>
    </citation>
    <scope>NUCLEOTIDE SEQUENCE [LARGE SCALE GENOMIC DNA]</scope>
    <source>
        <strain evidence="10 11">RN1</strain>
    </source>
</reference>
<organism evidence="10 11">
    <name type="scientific">Candidatus Neomicrothrix parvicella RN1</name>
    <dbReference type="NCBI Taxonomy" id="1229780"/>
    <lineage>
        <taxon>Bacteria</taxon>
        <taxon>Bacillati</taxon>
        <taxon>Actinomycetota</taxon>
        <taxon>Acidimicrobiia</taxon>
        <taxon>Acidimicrobiales</taxon>
        <taxon>Microthrixaceae</taxon>
        <taxon>Candidatus Neomicrothrix</taxon>
    </lineage>
</organism>
<gene>
    <name evidence="10" type="primary">hutH</name>
    <name evidence="10" type="ORF">BN381_130267</name>
</gene>
<comment type="caution">
    <text evidence="10">The sequence shown here is derived from an EMBL/GenBank/DDBJ whole genome shotgun (WGS) entry which is preliminary data.</text>
</comment>
<dbReference type="PROSITE" id="PS00488">
    <property type="entry name" value="PAL_HISTIDASE"/>
    <property type="match status" value="1"/>
</dbReference>
<dbReference type="EMBL" id="CANL01000005">
    <property type="protein sequence ID" value="CCM62709.1"/>
    <property type="molecule type" value="Genomic_DNA"/>
</dbReference>
<evidence type="ECO:0000256" key="5">
    <source>
        <dbReference type="ARBA" id="ARBA00049269"/>
    </source>
</evidence>
<dbReference type="CDD" id="cd00332">
    <property type="entry name" value="PAL-HAL"/>
    <property type="match status" value="1"/>
</dbReference>
<dbReference type="Pfam" id="PF00221">
    <property type="entry name" value="Lyase_aromatic"/>
    <property type="match status" value="1"/>
</dbReference>
<comment type="similarity">
    <text evidence="7">Belongs to the PAL/histidase family.</text>
</comment>
<dbReference type="eggNOG" id="COG2986">
    <property type="taxonomic scope" value="Bacteria"/>
</dbReference>
<dbReference type="GO" id="GO:0019556">
    <property type="term" value="P:L-histidine catabolic process to glutamate and formamide"/>
    <property type="evidence" value="ECO:0007669"/>
    <property type="project" value="UniProtKB-UniPathway"/>
</dbReference>
<accession>R4YWT6</accession>
<dbReference type="NCBIfam" id="NF006871">
    <property type="entry name" value="PRK09367.1"/>
    <property type="match status" value="1"/>
</dbReference>
<dbReference type="Proteomes" id="UP000018291">
    <property type="component" value="Unassembled WGS sequence"/>
</dbReference>
<evidence type="ECO:0000256" key="6">
    <source>
        <dbReference type="NCBIfam" id="TIGR01225"/>
    </source>
</evidence>
<dbReference type="Gene3D" id="1.20.200.10">
    <property type="entry name" value="Fumarase/aspartase (Central domain)"/>
    <property type="match status" value="1"/>
</dbReference>
<dbReference type="SUPFAM" id="SSF48557">
    <property type="entry name" value="L-aspartase-like"/>
    <property type="match status" value="1"/>
</dbReference>
<dbReference type="Gene3D" id="1.10.275.10">
    <property type="entry name" value="Fumarase/aspartase (N-terminal domain)"/>
    <property type="match status" value="1"/>
</dbReference>
<dbReference type="GO" id="GO:0005737">
    <property type="term" value="C:cytoplasm"/>
    <property type="evidence" value="ECO:0007669"/>
    <property type="project" value="UniProtKB-SubCell"/>
</dbReference>
<dbReference type="RefSeq" id="WP_012224324.1">
    <property type="nucleotide sequence ID" value="NZ_HG422565.1"/>
</dbReference>
<dbReference type="EC" id="4.3.1.3" evidence="2 6"/>
<evidence type="ECO:0000256" key="2">
    <source>
        <dbReference type="ARBA" id="ARBA00012994"/>
    </source>
</evidence>
<evidence type="ECO:0000313" key="10">
    <source>
        <dbReference type="EMBL" id="CCM62709.1"/>
    </source>
</evidence>
<evidence type="ECO:0000256" key="3">
    <source>
        <dbReference type="ARBA" id="ARBA00022808"/>
    </source>
</evidence>
<dbReference type="InterPro" id="IPR024083">
    <property type="entry name" value="Fumarase/histidase_N"/>
</dbReference>
<evidence type="ECO:0000256" key="9">
    <source>
        <dbReference type="RuleBase" id="RU004480"/>
    </source>
</evidence>
<dbReference type="InterPro" id="IPR008948">
    <property type="entry name" value="L-Aspartase-like"/>
</dbReference>
<comment type="pathway">
    <text evidence="1 8">Amino-acid degradation; L-histidine degradation into L-glutamate; N-formimidoyl-L-glutamate from L-histidine: step 1/3.</text>
</comment>
<sequence>MTIQLNGPGVTIDDVVAVARGGEAVELTATALDAMARARAVVDRMTEGEPRYGISTGFGALATVSIPPERRRALQVALVRSHAAGMGEPVEDEVVRAMVLLRARTLALGHSGARPLVAKGMVNLLNAGISPVVPEYGSLGASGDLAPLAHGALALLGEGEVMVDGARKPAAQALAEAGLEPIELAEKEGLAVTNGTDAILGMLCLAIDDTRRLLAQADAITAMTVEGLLASASPFAADLQTLRPQPGQTVSAANLVTMLADSPIVASHDTPDDTRVQDAYSIRCTPSVHGAVRDTLAHCTSVAEAELASAIDNPMVMSDGRVESCGNFHGAPLGFAADFLAIAVAEVGAIAERRMDRMLDHTRSQGLPPFLAEEVGVDSGLMIGHYTAAAMASDNKRLAAPASVDSLPTSGMQEDHVSMAWLAVRKLRKVIDNVRRILAVEYVCAARAIDLRAPLQPSPATDALRQRLRAEVAGCGPDRYLAPELQAAEELLRVDALGDALADLGITLE</sequence>
<proteinExistence type="inferred from homology"/>
<dbReference type="AlphaFoldDB" id="R4YWT6"/>
<dbReference type="InterPro" id="IPR005921">
    <property type="entry name" value="HutH"/>
</dbReference>
<evidence type="ECO:0000256" key="1">
    <source>
        <dbReference type="ARBA" id="ARBA00005113"/>
    </source>
</evidence>
<dbReference type="HOGENOM" id="CLU_014801_4_1_11"/>
<dbReference type="InterPro" id="IPR001106">
    <property type="entry name" value="Aromatic_Lyase"/>
</dbReference>
<keyword evidence="4 7" id="KW-0456">Lyase</keyword>
<dbReference type="NCBIfam" id="TIGR01225">
    <property type="entry name" value="hutH"/>
    <property type="match status" value="1"/>
</dbReference>
<dbReference type="UniPathway" id="UPA00379">
    <property type="reaction ID" value="UER00549"/>
</dbReference>